<accession>A0A9X4LYE9</accession>
<reference evidence="1" key="1">
    <citation type="submission" date="2022-08" db="EMBL/GenBank/DDBJ databases">
        <title>Genome analysis of Corynebacteriales strain.</title>
        <authorList>
            <person name="Lee S.D."/>
        </authorList>
    </citation>
    <scope>NUCLEOTIDE SEQUENCE</scope>
    <source>
        <strain evidence="1">D3-21</strain>
    </source>
</reference>
<dbReference type="AlphaFoldDB" id="A0A9X4LYE9"/>
<protein>
    <submittedName>
        <fullName evidence="1">Uncharacterized protein</fullName>
    </submittedName>
</protein>
<organism evidence="1 2">
    <name type="scientific">Speluncibacter jeojiensis</name>
    <dbReference type="NCBI Taxonomy" id="2710754"/>
    <lineage>
        <taxon>Bacteria</taxon>
        <taxon>Bacillati</taxon>
        <taxon>Actinomycetota</taxon>
        <taxon>Actinomycetes</taxon>
        <taxon>Mycobacteriales</taxon>
        <taxon>Speluncibacteraceae</taxon>
        <taxon>Speluncibacter</taxon>
    </lineage>
</organism>
<dbReference type="Proteomes" id="UP001152755">
    <property type="component" value="Unassembled WGS sequence"/>
</dbReference>
<proteinExistence type="predicted"/>
<gene>
    <name evidence="1" type="ORF">NVS88_08805</name>
</gene>
<evidence type="ECO:0000313" key="1">
    <source>
        <dbReference type="EMBL" id="MDG3014655.1"/>
    </source>
</evidence>
<name>A0A9X4LYE9_9ACTN</name>
<comment type="caution">
    <text evidence="1">The sequence shown here is derived from an EMBL/GenBank/DDBJ whole genome shotgun (WGS) entry which is preliminary data.</text>
</comment>
<dbReference type="RefSeq" id="WP_332519689.1">
    <property type="nucleotide sequence ID" value="NZ_JANRHA010000004.1"/>
</dbReference>
<keyword evidence="2" id="KW-1185">Reference proteome</keyword>
<dbReference type="EMBL" id="JANRHA010000004">
    <property type="protein sequence ID" value="MDG3014655.1"/>
    <property type="molecule type" value="Genomic_DNA"/>
</dbReference>
<evidence type="ECO:0000313" key="2">
    <source>
        <dbReference type="Proteomes" id="UP001152755"/>
    </source>
</evidence>
<sequence>MTSPNETIDRESWEFVQQVVQAAHTSDVELFAAEFQKLDDMELGDQVLPYLVYLVSQQLWHLSPEQLTSEKIRELAESIHPGFSEFLKVEPDDIYNLLLSVFGKSEFGKNLGSARFAGYLAISLGLISDNVSSDLDRMRPGLIQWCQKNGFVKNQ</sequence>